<dbReference type="AlphaFoldDB" id="A0A936Z011"/>
<keyword evidence="5" id="KW-1133">Transmembrane helix</keyword>
<dbReference type="PANTHER" id="PTHR42988">
    <property type="entry name" value="PHOSPHOHYDROLASE"/>
    <property type="match status" value="1"/>
</dbReference>
<dbReference type="Pfam" id="PF00149">
    <property type="entry name" value="Metallophos"/>
    <property type="match status" value="1"/>
</dbReference>
<name>A0A936Z011_9BURK</name>
<proteinExistence type="inferred from homology"/>
<dbReference type="GO" id="GO:0046872">
    <property type="term" value="F:metal ion binding"/>
    <property type="evidence" value="ECO:0007669"/>
    <property type="project" value="UniProtKB-KW"/>
</dbReference>
<dbReference type="Gene3D" id="3.60.21.10">
    <property type="match status" value="2"/>
</dbReference>
<evidence type="ECO:0000313" key="7">
    <source>
        <dbReference type="EMBL" id="MBL0391241.1"/>
    </source>
</evidence>
<feature type="transmembrane region" description="Helical" evidence="5">
    <location>
        <begin position="103"/>
        <end position="122"/>
    </location>
</feature>
<dbReference type="GO" id="GO:0016787">
    <property type="term" value="F:hydrolase activity"/>
    <property type="evidence" value="ECO:0007669"/>
    <property type="project" value="UniProtKB-KW"/>
</dbReference>
<feature type="transmembrane region" description="Helical" evidence="5">
    <location>
        <begin position="193"/>
        <end position="226"/>
    </location>
</feature>
<keyword evidence="8" id="KW-1185">Reference proteome</keyword>
<dbReference type="Proteomes" id="UP000599109">
    <property type="component" value="Unassembled WGS sequence"/>
</dbReference>
<gene>
    <name evidence="7" type="ORF">JJ685_08835</name>
</gene>
<organism evidence="7 8">
    <name type="scientific">Ramlibacter monticola</name>
    <dbReference type="NCBI Taxonomy" id="1926872"/>
    <lineage>
        <taxon>Bacteria</taxon>
        <taxon>Pseudomonadati</taxon>
        <taxon>Pseudomonadota</taxon>
        <taxon>Betaproteobacteria</taxon>
        <taxon>Burkholderiales</taxon>
        <taxon>Comamonadaceae</taxon>
        <taxon>Ramlibacter</taxon>
    </lineage>
</organism>
<evidence type="ECO:0000256" key="3">
    <source>
        <dbReference type="ARBA" id="ARBA00023004"/>
    </source>
</evidence>
<sequence length="538" mass="59361">MPESQIYDFNEEDAEDRWIRDAKGVIADTRQRRGIWYSAVLAIVALAGMQIVAKSVVGDALLLVAAVALYPFLYRGDVQAEGNSTGWIRRYGSLLRRAADQLVWQRFLSFCCVPSAFALVWFGPKRRYLPLQVPVTAFAATFVALLCLDMLSTDTVVGLPLVGPQLSELSHTLSVGPFLSRWLMGVDALASRVLWGIVGIVTLLLLHLVILTFAACLGAVAATLVASPFARRIEHEGGADPGCDHASDLHFTKAGEAPIEASSITNAQLGEKLRSAAGAEARALVISGDITDSGGREEWLSFFHALESDECMRGVPIILAPGNHDLFPYMRSYVPRFASIPLSSAVVRLRKIRFLAAVLRVCPEMHVLANGREKSLRDHLHAHVHMIQKCAEDGNEDLNALDELWDACFPMHCVVGVHAYVCLDTNRPTSNVTTSAFGHLARAQANRLELLLTRLRGRPGLTVVIVGHHHMFTPFTSRLRGWRIKHLEIVSGRHAFRSASCSADYYLHGHRHLPFGFRINRLRVISAASLRFPEQTSK</sequence>
<evidence type="ECO:0000256" key="5">
    <source>
        <dbReference type="SAM" id="Phobius"/>
    </source>
</evidence>
<dbReference type="RefSeq" id="WP_201673885.1">
    <property type="nucleotide sequence ID" value="NZ_JAEQNE010000002.1"/>
</dbReference>
<protein>
    <submittedName>
        <fullName evidence="7">Metallophosphoesterase</fullName>
    </submittedName>
</protein>
<keyword evidence="2" id="KW-0378">Hydrolase</keyword>
<dbReference type="CDD" id="cd00838">
    <property type="entry name" value="MPP_superfamily"/>
    <property type="match status" value="1"/>
</dbReference>
<feature type="domain" description="Calcineurin-like phosphoesterase" evidence="6">
    <location>
        <begin position="245"/>
        <end position="471"/>
    </location>
</feature>
<reference evidence="7 8" key="1">
    <citation type="journal article" date="2017" name="Int. J. Syst. Evol. Microbiol.">
        <title>Ramlibacter monticola sp. nov., isolated from forest soil.</title>
        <authorList>
            <person name="Chaudhary D.K."/>
            <person name="Kim J."/>
        </authorList>
    </citation>
    <scope>NUCLEOTIDE SEQUENCE [LARGE SCALE GENOMIC DNA]</scope>
    <source>
        <strain evidence="7 8">KACC 19175</strain>
    </source>
</reference>
<dbReference type="EMBL" id="JAEQNE010000002">
    <property type="protein sequence ID" value="MBL0391241.1"/>
    <property type="molecule type" value="Genomic_DNA"/>
</dbReference>
<evidence type="ECO:0000256" key="2">
    <source>
        <dbReference type="ARBA" id="ARBA00022801"/>
    </source>
</evidence>
<keyword evidence="5" id="KW-0812">Transmembrane</keyword>
<keyword evidence="1" id="KW-0479">Metal-binding</keyword>
<dbReference type="InterPro" id="IPR050884">
    <property type="entry name" value="CNP_phosphodiesterase-III"/>
</dbReference>
<evidence type="ECO:0000259" key="6">
    <source>
        <dbReference type="Pfam" id="PF00149"/>
    </source>
</evidence>
<accession>A0A936Z011</accession>
<evidence type="ECO:0000256" key="4">
    <source>
        <dbReference type="ARBA" id="ARBA00025742"/>
    </source>
</evidence>
<evidence type="ECO:0000256" key="1">
    <source>
        <dbReference type="ARBA" id="ARBA00022723"/>
    </source>
</evidence>
<comment type="similarity">
    <text evidence="4">Belongs to the cyclic nucleotide phosphodiesterase class-III family.</text>
</comment>
<dbReference type="InterPro" id="IPR004843">
    <property type="entry name" value="Calcineurin-like_PHP"/>
</dbReference>
<evidence type="ECO:0000313" key="8">
    <source>
        <dbReference type="Proteomes" id="UP000599109"/>
    </source>
</evidence>
<keyword evidence="3" id="KW-0408">Iron</keyword>
<comment type="caution">
    <text evidence="7">The sequence shown here is derived from an EMBL/GenBank/DDBJ whole genome shotgun (WGS) entry which is preliminary data.</text>
</comment>
<feature type="transmembrane region" description="Helical" evidence="5">
    <location>
        <begin position="60"/>
        <end position="76"/>
    </location>
</feature>
<dbReference type="PANTHER" id="PTHR42988:SF2">
    <property type="entry name" value="CYCLIC NUCLEOTIDE PHOSPHODIESTERASE CBUA0032-RELATED"/>
    <property type="match status" value="1"/>
</dbReference>
<dbReference type="InterPro" id="IPR029052">
    <property type="entry name" value="Metallo-depent_PP-like"/>
</dbReference>
<dbReference type="SUPFAM" id="SSF56300">
    <property type="entry name" value="Metallo-dependent phosphatases"/>
    <property type="match status" value="1"/>
</dbReference>
<keyword evidence="5" id="KW-0472">Membrane</keyword>
<feature type="transmembrane region" description="Helical" evidence="5">
    <location>
        <begin position="35"/>
        <end position="53"/>
    </location>
</feature>
<feature type="transmembrane region" description="Helical" evidence="5">
    <location>
        <begin position="129"/>
        <end position="151"/>
    </location>
</feature>